<evidence type="ECO:0000256" key="8">
    <source>
        <dbReference type="ARBA" id="ARBA00023288"/>
    </source>
</evidence>
<organism evidence="12 13">
    <name type="scientific">Phaseolus angularis</name>
    <name type="common">Azuki bean</name>
    <name type="synonym">Vigna angularis</name>
    <dbReference type="NCBI Taxonomy" id="3914"/>
    <lineage>
        <taxon>Eukaryota</taxon>
        <taxon>Viridiplantae</taxon>
        <taxon>Streptophyta</taxon>
        <taxon>Embryophyta</taxon>
        <taxon>Tracheophyta</taxon>
        <taxon>Spermatophyta</taxon>
        <taxon>Magnoliopsida</taxon>
        <taxon>eudicotyledons</taxon>
        <taxon>Gunneridae</taxon>
        <taxon>Pentapetalae</taxon>
        <taxon>rosids</taxon>
        <taxon>fabids</taxon>
        <taxon>Fabales</taxon>
        <taxon>Fabaceae</taxon>
        <taxon>Papilionoideae</taxon>
        <taxon>50 kb inversion clade</taxon>
        <taxon>NPAAA clade</taxon>
        <taxon>indigoferoid/millettioid clade</taxon>
        <taxon>Phaseoleae</taxon>
        <taxon>Vigna</taxon>
    </lineage>
</organism>
<evidence type="ECO:0000256" key="1">
    <source>
        <dbReference type="ARBA" id="ARBA00004609"/>
    </source>
</evidence>
<dbReference type="PANTHER" id="PTHR33044">
    <property type="entry name" value="BIFUNCTIONAL INHIBITOR/LIPID-TRANSFER PROTEIN/SEED STORAGE 2S ALBUMIN SUPERFAMILY PROTEIN-RELATED"/>
    <property type="match status" value="1"/>
</dbReference>
<keyword evidence="4" id="KW-0336">GPI-anchor</keyword>
<sequence length="222" mass="22291">MASFGSLSRIAVVLAMALLMVASSYGQISTPCNASMAGSFFTPCMNFLTNSSGNGTSPTTECCSALKSLTSGGMECLCLIVTGSVPFRIPLNRTIAISLPRACNMPGVPLQCKASGSPLPAPGPVSLGPSPSPASASSGFSPTPSPQGSTVLPSPTSPSLAPQSDTPSSLLTPPSPSADSGNPSVSTGSGRTNVTPSSAMTSYNAPPYLLFIALGFAVLKYY</sequence>
<dbReference type="InterPro" id="IPR036312">
    <property type="entry name" value="Bifun_inhib/LTP/seed_sf"/>
</dbReference>
<dbReference type="GO" id="GO:0098552">
    <property type="term" value="C:side of membrane"/>
    <property type="evidence" value="ECO:0007669"/>
    <property type="project" value="UniProtKB-KW"/>
</dbReference>
<keyword evidence="7" id="KW-0325">Glycoprotein</keyword>
<feature type="chain" id="PRO_5005595205" description="Bifunctional inhibitor/plant lipid transfer protein/seed storage helical domain-containing protein" evidence="10">
    <location>
        <begin position="27"/>
        <end position="222"/>
    </location>
</feature>
<dbReference type="Gramene" id="KOM36088">
    <property type="protein sequence ID" value="KOM36088"/>
    <property type="gene ID" value="LR48_Vigan02g223800"/>
</dbReference>
<dbReference type="CDD" id="cd00010">
    <property type="entry name" value="AAI_LTSS"/>
    <property type="match status" value="1"/>
</dbReference>
<gene>
    <name evidence="12" type="ORF">LR48_Vigan02g223800</name>
</gene>
<dbReference type="OrthoDB" id="1914452at2759"/>
<dbReference type="InterPro" id="IPR043325">
    <property type="entry name" value="LTSS"/>
</dbReference>
<evidence type="ECO:0000313" key="13">
    <source>
        <dbReference type="Proteomes" id="UP000053144"/>
    </source>
</evidence>
<dbReference type="STRING" id="3914.A0A0L9TZS4"/>
<keyword evidence="3" id="KW-1003">Cell membrane</keyword>
<feature type="compositionally biased region" description="Polar residues" evidence="9">
    <location>
        <begin position="181"/>
        <end position="199"/>
    </location>
</feature>
<evidence type="ECO:0000256" key="6">
    <source>
        <dbReference type="ARBA" id="ARBA00023157"/>
    </source>
</evidence>
<evidence type="ECO:0000256" key="5">
    <source>
        <dbReference type="ARBA" id="ARBA00022729"/>
    </source>
</evidence>
<dbReference type="Pfam" id="PF14368">
    <property type="entry name" value="LTP_2"/>
    <property type="match status" value="1"/>
</dbReference>
<feature type="compositionally biased region" description="Low complexity" evidence="9">
    <location>
        <begin position="149"/>
        <end position="180"/>
    </location>
</feature>
<dbReference type="KEGG" id="var:108325728"/>
<feature type="region of interest" description="Disordered" evidence="9">
    <location>
        <begin position="121"/>
        <end position="199"/>
    </location>
</feature>
<feature type="compositionally biased region" description="Low complexity" evidence="9">
    <location>
        <begin position="121"/>
        <end position="142"/>
    </location>
</feature>
<protein>
    <recommendedName>
        <fullName evidence="11">Bifunctional inhibitor/plant lipid transfer protein/seed storage helical domain-containing protein</fullName>
    </recommendedName>
</protein>
<dbReference type="EMBL" id="CM003372">
    <property type="protein sequence ID" value="KOM36088.1"/>
    <property type="molecule type" value="Genomic_DNA"/>
</dbReference>
<keyword evidence="4" id="KW-0472">Membrane</keyword>
<evidence type="ECO:0000313" key="12">
    <source>
        <dbReference type="EMBL" id="KOM36088.1"/>
    </source>
</evidence>
<comment type="subcellular location">
    <subcellularLocation>
        <location evidence="1">Cell membrane</location>
        <topology evidence="1">Lipid-anchor</topology>
        <topology evidence="1">GPI-anchor</topology>
    </subcellularLocation>
</comment>
<evidence type="ECO:0000256" key="7">
    <source>
        <dbReference type="ARBA" id="ARBA00023180"/>
    </source>
</evidence>
<dbReference type="OMA" id="CINFMSN"/>
<name>A0A0L9TZS4_PHAAN</name>
<keyword evidence="5 10" id="KW-0732">Signal</keyword>
<dbReference type="InterPro" id="IPR016140">
    <property type="entry name" value="Bifunc_inhib/LTP/seed_store"/>
</dbReference>
<accession>A0A0L9TZS4</accession>
<evidence type="ECO:0000256" key="4">
    <source>
        <dbReference type="ARBA" id="ARBA00022622"/>
    </source>
</evidence>
<dbReference type="GO" id="GO:0005886">
    <property type="term" value="C:plasma membrane"/>
    <property type="evidence" value="ECO:0007669"/>
    <property type="project" value="UniProtKB-SubCell"/>
</dbReference>
<evidence type="ECO:0000256" key="10">
    <source>
        <dbReference type="SAM" id="SignalP"/>
    </source>
</evidence>
<dbReference type="Gene3D" id="1.10.110.10">
    <property type="entry name" value="Plant lipid-transfer and hydrophobic proteins"/>
    <property type="match status" value="1"/>
</dbReference>
<evidence type="ECO:0000256" key="2">
    <source>
        <dbReference type="ARBA" id="ARBA00009748"/>
    </source>
</evidence>
<reference evidence="13" key="1">
    <citation type="journal article" date="2015" name="Proc. Natl. Acad. Sci. U.S.A.">
        <title>Genome sequencing of adzuki bean (Vigna angularis) provides insight into high starch and low fat accumulation and domestication.</title>
        <authorList>
            <person name="Yang K."/>
            <person name="Tian Z."/>
            <person name="Chen C."/>
            <person name="Luo L."/>
            <person name="Zhao B."/>
            <person name="Wang Z."/>
            <person name="Yu L."/>
            <person name="Li Y."/>
            <person name="Sun Y."/>
            <person name="Li W."/>
            <person name="Chen Y."/>
            <person name="Li Y."/>
            <person name="Zhang Y."/>
            <person name="Ai D."/>
            <person name="Zhao J."/>
            <person name="Shang C."/>
            <person name="Ma Y."/>
            <person name="Wu B."/>
            <person name="Wang M."/>
            <person name="Gao L."/>
            <person name="Sun D."/>
            <person name="Zhang P."/>
            <person name="Guo F."/>
            <person name="Wang W."/>
            <person name="Li Y."/>
            <person name="Wang J."/>
            <person name="Varshney R.K."/>
            <person name="Wang J."/>
            <person name="Ling H.Q."/>
            <person name="Wan P."/>
        </authorList>
    </citation>
    <scope>NUCLEOTIDE SEQUENCE</scope>
    <source>
        <strain evidence="13">cv. Jingnong 6</strain>
    </source>
</reference>
<comment type="similarity">
    <text evidence="2">Belongs to the plant LTP family.</text>
</comment>
<keyword evidence="6" id="KW-1015">Disulfide bond</keyword>
<dbReference type="SMART" id="SM00499">
    <property type="entry name" value="AAI"/>
    <property type="match status" value="1"/>
</dbReference>
<dbReference type="AlphaFoldDB" id="A0A0L9TZS4"/>
<dbReference type="Proteomes" id="UP000053144">
    <property type="component" value="Chromosome 2"/>
</dbReference>
<keyword evidence="8" id="KW-0449">Lipoprotein</keyword>
<feature type="domain" description="Bifunctional inhibitor/plant lipid transfer protein/seed storage helical" evidence="11">
    <location>
        <begin position="32"/>
        <end position="112"/>
    </location>
</feature>
<evidence type="ECO:0000256" key="9">
    <source>
        <dbReference type="SAM" id="MobiDB-lite"/>
    </source>
</evidence>
<evidence type="ECO:0000259" key="11">
    <source>
        <dbReference type="SMART" id="SM00499"/>
    </source>
</evidence>
<proteinExistence type="inferred from homology"/>
<evidence type="ECO:0000256" key="3">
    <source>
        <dbReference type="ARBA" id="ARBA00022475"/>
    </source>
</evidence>
<feature type="signal peptide" evidence="10">
    <location>
        <begin position="1"/>
        <end position="26"/>
    </location>
</feature>
<dbReference type="SUPFAM" id="SSF47699">
    <property type="entry name" value="Bifunctional inhibitor/lipid-transfer protein/seed storage 2S albumin"/>
    <property type="match status" value="1"/>
</dbReference>